<dbReference type="GeneID" id="302999776"/>
<reference evidence="3" key="1">
    <citation type="submission" date="2011-04" db="EMBL/GenBank/DDBJ databases">
        <title>The complete genome of plasmid of Treponema succinifaciens DSM 2489.</title>
        <authorList>
            <person name="Lucas S."/>
            <person name="Copeland A."/>
            <person name="Lapidus A."/>
            <person name="Bruce D."/>
            <person name="Goodwin L."/>
            <person name="Pitluck S."/>
            <person name="Peters L."/>
            <person name="Kyrpides N."/>
            <person name="Mavromatis K."/>
            <person name="Ivanova N."/>
            <person name="Ovchinnikova G."/>
            <person name="Teshima H."/>
            <person name="Detter J.C."/>
            <person name="Tapia R."/>
            <person name="Han C."/>
            <person name="Land M."/>
            <person name="Hauser L."/>
            <person name="Markowitz V."/>
            <person name="Cheng J.-F."/>
            <person name="Hugenholtz P."/>
            <person name="Woyke T."/>
            <person name="Wu D."/>
            <person name="Gronow S."/>
            <person name="Wellnitz S."/>
            <person name="Brambilla E."/>
            <person name="Klenk H.-P."/>
            <person name="Eisen J.A."/>
        </authorList>
    </citation>
    <scope>NUCLEOTIDE SEQUENCE [LARGE SCALE GENOMIC DNA]</scope>
    <source>
        <strain evidence="3">ATCC 33096 / DSM 2489 / 6091</strain>
        <plasmid evidence="3">Plasmid pTRESU01</plasmid>
    </source>
</reference>
<keyword evidence="1" id="KW-1133">Transmembrane helix</keyword>
<evidence type="ECO:0000313" key="3">
    <source>
        <dbReference type="Proteomes" id="UP000006852"/>
    </source>
</evidence>
<proteinExistence type="predicted"/>
<dbReference type="Proteomes" id="UP000006852">
    <property type="component" value="Plasmid pTRESU01"/>
</dbReference>
<organism evidence="2 3">
    <name type="scientific">Treponema succinifaciens (strain ATCC 33096 / DSM 2489 / 6091)</name>
    <dbReference type="NCBI Taxonomy" id="869209"/>
    <lineage>
        <taxon>Bacteria</taxon>
        <taxon>Pseudomonadati</taxon>
        <taxon>Spirochaetota</taxon>
        <taxon>Spirochaetia</taxon>
        <taxon>Spirochaetales</taxon>
        <taxon>Treponemataceae</taxon>
        <taxon>Treponema</taxon>
    </lineage>
</organism>
<feature type="transmembrane region" description="Helical" evidence="1">
    <location>
        <begin position="208"/>
        <end position="228"/>
    </location>
</feature>
<keyword evidence="2" id="KW-0614">Plasmid</keyword>
<protein>
    <submittedName>
        <fullName evidence="2">Uncharacterized protein</fullName>
    </submittedName>
</protein>
<dbReference type="KEGG" id="tsu:Tresu_2688"/>
<geneLocation type="plasmid" evidence="2 3">
    <name>pTRESU01</name>
</geneLocation>
<keyword evidence="3" id="KW-1185">Reference proteome</keyword>
<feature type="transmembrane region" description="Helical" evidence="1">
    <location>
        <begin position="234"/>
        <end position="256"/>
    </location>
</feature>
<evidence type="ECO:0000256" key="1">
    <source>
        <dbReference type="SAM" id="Phobius"/>
    </source>
</evidence>
<accession>F2NYP6</accession>
<feature type="transmembrane region" description="Helical" evidence="1">
    <location>
        <begin position="146"/>
        <end position="167"/>
    </location>
</feature>
<sequence length="274" mass="31032">MDFNEARTKYQSRMNVLIEQSRSKKIEKNILFTELVRIGDIFCTDIESIICEKISSILSPAEKNDLLETIEETFKTVIKHYKILKKLSQKINYESPNTVIIFLQNVYKSNAEKNSIKEYKKKFADEGLSVKGFETRRKSKMKTTKCNVPGIIITAIVTLLIIAALVIYNNIGKNISINIPMLITAVIALGICIIFCFIKFVQDSSSYLIFRILASLAPSVLLVSLINVTVRISLTFRILTLDAIGVVALTVFFYLVKPAKPQEYKTASELKQDN</sequence>
<keyword evidence="1" id="KW-0812">Transmembrane</keyword>
<evidence type="ECO:0000313" key="2">
    <source>
        <dbReference type="EMBL" id="AEB15545.1"/>
    </source>
</evidence>
<dbReference type="EMBL" id="CP002632">
    <property type="protein sequence ID" value="AEB15545.1"/>
    <property type="molecule type" value="Genomic_DNA"/>
</dbReference>
<dbReference type="RefSeq" id="WP_013702789.1">
    <property type="nucleotide sequence ID" value="NC_015386.1"/>
</dbReference>
<feature type="transmembrane region" description="Helical" evidence="1">
    <location>
        <begin position="179"/>
        <end position="201"/>
    </location>
</feature>
<keyword evidence="1" id="KW-0472">Membrane</keyword>
<name>F2NYP6_TRES6</name>
<gene>
    <name evidence="2" type="ordered locus">Tresu_2688</name>
</gene>
<dbReference type="HOGENOM" id="CLU_1015427_0_0_12"/>
<dbReference type="AlphaFoldDB" id="F2NYP6"/>